<evidence type="ECO:0000313" key="1">
    <source>
        <dbReference type="EMBL" id="GGA47230.1"/>
    </source>
</evidence>
<reference evidence="2" key="1">
    <citation type="journal article" date="2019" name="Int. J. Syst. Evol. Microbiol.">
        <title>The Global Catalogue of Microorganisms (GCM) 10K type strain sequencing project: providing services to taxonomists for standard genome sequencing and annotation.</title>
        <authorList>
            <consortium name="The Broad Institute Genomics Platform"/>
            <consortium name="The Broad Institute Genome Sequencing Center for Infectious Disease"/>
            <person name="Wu L."/>
            <person name="Ma J."/>
        </authorList>
    </citation>
    <scope>NUCLEOTIDE SEQUENCE [LARGE SCALE GENOMIC DNA]</scope>
    <source>
        <strain evidence="2">CGMCC 1.10106</strain>
    </source>
</reference>
<sequence length="392" mass="40461">MAAIALIATPALAQTAPTAPAPVATPAATPDYTDAQSWLCRPGRTDPCSADQSATIVRPDGSRSIERFAAAQDPTFDCFYVYPTVSLDPTPNSDMKAGPEENAVAAYQAARFAKHCRVFAPLYRQVTLSALQALLSGRAVSADRAMAYNDVKAAWDEYLAYDNHGRGVVLIGHSQGSGVLKALVADAIEGTPVQKQIISVLIPGTNVAVPMGKDVGGDLKSTPLCHRASDTGCVVSYVSFRADAPPPPNSRFGVVPQPEMMAACVNPAALGGGSATTDAYLGAKGAGIASAPQGPWSSDGAPVTTPFVKVPGLLSTACVASGKFSYLAVTVNAVPADKRTDTIVGDIVFGGGILKEWGLHVIDMPVVMGDLVELSAAQAKAWLAKQPAAAVQ</sequence>
<dbReference type="Proteomes" id="UP000618591">
    <property type="component" value="Unassembled WGS sequence"/>
</dbReference>
<organism evidence="1 2">
    <name type="scientific">Sphingomonas psychrolutea</name>
    <dbReference type="NCBI Taxonomy" id="1259676"/>
    <lineage>
        <taxon>Bacteria</taxon>
        <taxon>Pseudomonadati</taxon>
        <taxon>Pseudomonadota</taxon>
        <taxon>Alphaproteobacteria</taxon>
        <taxon>Sphingomonadales</taxon>
        <taxon>Sphingomonadaceae</taxon>
        <taxon>Sphingomonas</taxon>
    </lineage>
</organism>
<proteinExistence type="predicted"/>
<dbReference type="InterPro" id="IPR029058">
    <property type="entry name" value="AB_hydrolase_fold"/>
</dbReference>
<gene>
    <name evidence="1" type="ORF">GCM10011395_16840</name>
</gene>
<comment type="caution">
    <text evidence="1">The sequence shown here is derived from an EMBL/GenBank/DDBJ whole genome shotgun (WGS) entry which is preliminary data.</text>
</comment>
<dbReference type="Pfam" id="PF11288">
    <property type="entry name" value="DUF3089"/>
    <property type="match status" value="1"/>
</dbReference>
<accession>A0ABQ1GNS0</accession>
<dbReference type="EMBL" id="BMDW01000008">
    <property type="protein sequence ID" value="GGA47230.1"/>
    <property type="molecule type" value="Genomic_DNA"/>
</dbReference>
<evidence type="ECO:0000313" key="2">
    <source>
        <dbReference type="Proteomes" id="UP000618591"/>
    </source>
</evidence>
<dbReference type="InterPro" id="IPR021440">
    <property type="entry name" value="DUF3089"/>
</dbReference>
<protein>
    <submittedName>
        <fullName evidence="1">Lysophospholipase</fullName>
    </submittedName>
</protein>
<keyword evidence="2" id="KW-1185">Reference proteome</keyword>
<dbReference type="SUPFAM" id="SSF53474">
    <property type="entry name" value="alpha/beta-Hydrolases"/>
    <property type="match status" value="1"/>
</dbReference>
<name>A0ABQ1GNS0_9SPHN</name>